<organism evidence="2 3">
    <name type="scientific">Paracoccus isoporae</name>
    <dbReference type="NCBI Taxonomy" id="591205"/>
    <lineage>
        <taxon>Bacteria</taxon>
        <taxon>Pseudomonadati</taxon>
        <taxon>Pseudomonadota</taxon>
        <taxon>Alphaproteobacteria</taxon>
        <taxon>Rhodobacterales</taxon>
        <taxon>Paracoccaceae</taxon>
        <taxon>Paracoccus</taxon>
    </lineage>
</organism>
<dbReference type="STRING" id="591205.SAMN05421538_10585"/>
<dbReference type="Proteomes" id="UP000199344">
    <property type="component" value="Unassembled WGS sequence"/>
</dbReference>
<dbReference type="RefSeq" id="WP_090523333.1">
    <property type="nucleotide sequence ID" value="NZ_FNAH01000005.1"/>
</dbReference>
<feature type="signal peptide" evidence="1">
    <location>
        <begin position="1"/>
        <end position="29"/>
    </location>
</feature>
<keyword evidence="1" id="KW-0732">Signal</keyword>
<keyword evidence="3" id="KW-1185">Reference proteome</keyword>
<evidence type="ECO:0000256" key="1">
    <source>
        <dbReference type="SAM" id="SignalP"/>
    </source>
</evidence>
<evidence type="ECO:0008006" key="4">
    <source>
        <dbReference type="Google" id="ProtNLM"/>
    </source>
</evidence>
<protein>
    <recommendedName>
        <fullName evidence="4">SH3 domain-containing protein</fullName>
    </recommendedName>
</protein>
<evidence type="ECO:0000313" key="3">
    <source>
        <dbReference type="Proteomes" id="UP000199344"/>
    </source>
</evidence>
<dbReference type="EMBL" id="FNAH01000005">
    <property type="protein sequence ID" value="SDE25997.1"/>
    <property type="molecule type" value="Genomic_DNA"/>
</dbReference>
<feature type="chain" id="PRO_5011557312" description="SH3 domain-containing protein" evidence="1">
    <location>
        <begin position="30"/>
        <end position="149"/>
    </location>
</feature>
<dbReference type="AlphaFoldDB" id="A0A1G7BGJ6"/>
<name>A0A1G7BGJ6_9RHOB</name>
<accession>A0A1G7BGJ6</accession>
<sequence>MPLPDPRTLCPLAAAALMAFSAAPAAALAGEIRVEAPDDIVAPVCFAADTQGHAGAVLIEMIEGDAIQVYGYGNVTTAEGGGWGYVLEAEGGQDRAVLDLRVGVSVDGDQQQTSEQWVFVTGGIVTPLGLYRGAECGPIHSEWLARVSG</sequence>
<reference evidence="2 3" key="1">
    <citation type="submission" date="2016-10" db="EMBL/GenBank/DDBJ databases">
        <authorList>
            <person name="de Groot N.N."/>
        </authorList>
    </citation>
    <scope>NUCLEOTIDE SEQUENCE [LARGE SCALE GENOMIC DNA]</scope>
    <source>
        <strain evidence="2 3">DSM 22220</strain>
    </source>
</reference>
<proteinExistence type="predicted"/>
<gene>
    <name evidence="2" type="ORF">SAMN05421538_10585</name>
</gene>
<evidence type="ECO:0000313" key="2">
    <source>
        <dbReference type="EMBL" id="SDE25997.1"/>
    </source>
</evidence>